<evidence type="ECO:0000313" key="1">
    <source>
        <dbReference type="EMBL" id="KAL3862079.1"/>
    </source>
</evidence>
<comment type="caution">
    <text evidence="1">The sequence shown here is derived from an EMBL/GenBank/DDBJ whole genome shotgun (WGS) entry which is preliminary data.</text>
</comment>
<organism evidence="1 2">
    <name type="scientific">Sinanodonta woodiana</name>
    <name type="common">Chinese pond mussel</name>
    <name type="synonym">Anodonta woodiana</name>
    <dbReference type="NCBI Taxonomy" id="1069815"/>
    <lineage>
        <taxon>Eukaryota</taxon>
        <taxon>Metazoa</taxon>
        <taxon>Spiralia</taxon>
        <taxon>Lophotrochozoa</taxon>
        <taxon>Mollusca</taxon>
        <taxon>Bivalvia</taxon>
        <taxon>Autobranchia</taxon>
        <taxon>Heteroconchia</taxon>
        <taxon>Palaeoheterodonta</taxon>
        <taxon>Unionida</taxon>
        <taxon>Unionoidea</taxon>
        <taxon>Unionidae</taxon>
        <taxon>Unioninae</taxon>
        <taxon>Sinanodonta</taxon>
    </lineage>
</organism>
<accession>A0ABD3VKH5</accession>
<dbReference type="AlphaFoldDB" id="A0ABD3VKH5"/>
<sequence>MLSNGELLTKTRSGRTFAGLYTGPEHEEDSVVIASLKEACDHFGQIVSGQEKTSAWDTMDSSPTSALFDVALAKKRNVSRAIPNEMIINT</sequence>
<dbReference type="EMBL" id="JBJQND010000011">
    <property type="protein sequence ID" value="KAL3862079.1"/>
    <property type="molecule type" value="Genomic_DNA"/>
</dbReference>
<reference evidence="1 2" key="1">
    <citation type="submission" date="2024-11" db="EMBL/GenBank/DDBJ databases">
        <title>Chromosome-level genome assembly of the freshwater bivalve Anodonta woodiana.</title>
        <authorList>
            <person name="Chen X."/>
        </authorList>
    </citation>
    <scope>NUCLEOTIDE SEQUENCE [LARGE SCALE GENOMIC DNA]</scope>
    <source>
        <strain evidence="1">MN2024</strain>
        <tissue evidence="1">Gills</tissue>
    </source>
</reference>
<dbReference type="Proteomes" id="UP001634394">
    <property type="component" value="Unassembled WGS sequence"/>
</dbReference>
<name>A0ABD3VKH5_SINWO</name>
<keyword evidence="2" id="KW-1185">Reference proteome</keyword>
<feature type="non-terminal residue" evidence="1">
    <location>
        <position position="90"/>
    </location>
</feature>
<protein>
    <submittedName>
        <fullName evidence="1">Uncharacterized protein</fullName>
    </submittedName>
</protein>
<evidence type="ECO:0000313" key="2">
    <source>
        <dbReference type="Proteomes" id="UP001634394"/>
    </source>
</evidence>
<proteinExistence type="predicted"/>
<gene>
    <name evidence="1" type="ORF">ACJMK2_008074</name>
</gene>